<feature type="region of interest" description="Disordered" evidence="1">
    <location>
        <begin position="78"/>
        <end position="97"/>
    </location>
</feature>
<reference evidence="3" key="1">
    <citation type="submission" date="2022-08" db="EMBL/GenBank/DDBJ databases">
        <title>Novel sulphate-reducing endosymbionts in the free-living metamonad Anaeramoeba.</title>
        <authorList>
            <person name="Jerlstrom-Hultqvist J."/>
            <person name="Cepicka I."/>
            <person name="Gallot-Lavallee L."/>
            <person name="Salas-Leiva D."/>
            <person name="Curtis B.A."/>
            <person name="Zahonova K."/>
            <person name="Pipaliya S."/>
            <person name="Dacks J."/>
            <person name="Roger A.J."/>
        </authorList>
    </citation>
    <scope>NUCLEOTIDE SEQUENCE</scope>
    <source>
        <strain evidence="3">Busselton2</strain>
    </source>
</reference>
<comment type="caution">
    <text evidence="3">The sequence shown here is derived from an EMBL/GenBank/DDBJ whole genome shotgun (WGS) entry which is preliminary data.</text>
</comment>
<evidence type="ECO:0000313" key="4">
    <source>
        <dbReference type="Proteomes" id="UP001146793"/>
    </source>
</evidence>
<dbReference type="EMBL" id="JANTQA010000008">
    <property type="protein sequence ID" value="KAJ3451680.1"/>
    <property type="molecule type" value="Genomic_DNA"/>
</dbReference>
<organism evidence="3 4">
    <name type="scientific">Anaeramoeba flamelloides</name>
    <dbReference type="NCBI Taxonomy" id="1746091"/>
    <lineage>
        <taxon>Eukaryota</taxon>
        <taxon>Metamonada</taxon>
        <taxon>Anaeramoebidae</taxon>
        <taxon>Anaeramoeba</taxon>
    </lineage>
</organism>
<feature type="compositionally biased region" description="Low complexity" evidence="1">
    <location>
        <begin position="217"/>
        <end position="241"/>
    </location>
</feature>
<evidence type="ECO:0000256" key="1">
    <source>
        <dbReference type="SAM" id="MobiDB-lite"/>
    </source>
</evidence>
<feature type="signal peptide" evidence="2">
    <location>
        <begin position="1"/>
        <end position="20"/>
    </location>
</feature>
<keyword evidence="2" id="KW-0732">Signal</keyword>
<feature type="compositionally biased region" description="Low complexity" evidence="1">
    <location>
        <begin position="254"/>
        <end position="266"/>
    </location>
</feature>
<protein>
    <submittedName>
        <fullName evidence="3">Uncharacterized protein</fullName>
    </submittedName>
</protein>
<evidence type="ECO:0000313" key="3">
    <source>
        <dbReference type="EMBL" id="KAJ3451680.1"/>
    </source>
</evidence>
<feature type="chain" id="PRO_5043619668" evidence="2">
    <location>
        <begin position="21"/>
        <end position="274"/>
    </location>
</feature>
<gene>
    <name evidence="3" type="ORF">M0812_03432</name>
</gene>
<dbReference type="AlphaFoldDB" id="A0AAV8AFP8"/>
<sequence length="274" mass="31128">MKISHGLLFVVFLGIVCCAGFKIDNFFLGEWDIELKLNKQGDESFELVDLVTGKYDLRKDEENEGTIIGEYYEKAISENDEEPETTVTENEEETEEDEKQNLRFLVKIVTTSDLSGEFSIRKPDSDDWELIFNIDFESKANVYTSFSAYKPDQPELNQQIQFVVINENTFVANIYSGGNVFVVSGIKPRKQPGMLQRFAPMILMVVMMGSRFFMKGPQQRANPNARPNNAPNNQEQANEQESGIVEIPEEDQQETTTTTTTDTAEVVVEEGEEN</sequence>
<name>A0AAV8AFP8_9EUKA</name>
<proteinExistence type="predicted"/>
<evidence type="ECO:0000256" key="2">
    <source>
        <dbReference type="SAM" id="SignalP"/>
    </source>
</evidence>
<feature type="region of interest" description="Disordered" evidence="1">
    <location>
        <begin position="216"/>
        <end position="274"/>
    </location>
</feature>
<dbReference type="Proteomes" id="UP001146793">
    <property type="component" value="Unassembled WGS sequence"/>
</dbReference>
<accession>A0AAV8AFP8</accession>